<keyword evidence="2 6" id="KW-0396">Initiation factor</keyword>
<reference evidence="7" key="2">
    <citation type="journal article" date="2007" name="Science">
        <title>Draft genome sequence of the sexually transmitted pathogen Trichomonas vaginalis.</title>
        <authorList>
            <person name="Carlton J.M."/>
            <person name="Hirt R.P."/>
            <person name="Silva J.C."/>
            <person name="Delcher A.L."/>
            <person name="Schatz M."/>
            <person name="Zhao Q."/>
            <person name="Wortman J.R."/>
            <person name="Bidwell S.L."/>
            <person name="Alsmark U.C.M."/>
            <person name="Besteiro S."/>
            <person name="Sicheritz-Ponten T."/>
            <person name="Noel C.J."/>
            <person name="Dacks J.B."/>
            <person name="Foster P.G."/>
            <person name="Simillion C."/>
            <person name="Van de Peer Y."/>
            <person name="Miranda-Saavedra D."/>
            <person name="Barton G.J."/>
            <person name="Westrop G.D."/>
            <person name="Mueller S."/>
            <person name="Dessi D."/>
            <person name="Fiori P.L."/>
            <person name="Ren Q."/>
            <person name="Paulsen I."/>
            <person name="Zhang H."/>
            <person name="Bastida-Corcuera F.D."/>
            <person name="Simoes-Barbosa A."/>
            <person name="Brown M.T."/>
            <person name="Hayes R.D."/>
            <person name="Mukherjee M."/>
            <person name="Okumura C.Y."/>
            <person name="Schneider R."/>
            <person name="Smith A.J."/>
            <person name="Vanacova S."/>
            <person name="Villalvazo M."/>
            <person name="Haas B.J."/>
            <person name="Pertea M."/>
            <person name="Feldblyum T.V."/>
            <person name="Utterback T.R."/>
            <person name="Shu C.L."/>
            <person name="Osoegawa K."/>
            <person name="de Jong P.J."/>
            <person name="Hrdy I."/>
            <person name="Horvathova L."/>
            <person name="Zubacova Z."/>
            <person name="Dolezal P."/>
            <person name="Malik S.B."/>
            <person name="Logsdon J.M. Jr."/>
            <person name="Henze K."/>
            <person name="Gupta A."/>
            <person name="Wang C.C."/>
            <person name="Dunne R.L."/>
            <person name="Upcroft J.A."/>
            <person name="Upcroft P."/>
            <person name="White O."/>
            <person name="Salzberg S.L."/>
            <person name="Tang P."/>
            <person name="Chiu C.-H."/>
            <person name="Lee Y.-S."/>
            <person name="Embley T.M."/>
            <person name="Coombs G.H."/>
            <person name="Mottram J.C."/>
            <person name="Tachezy J."/>
            <person name="Fraser-Liggett C.M."/>
            <person name="Johnson P.J."/>
        </authorList>
    </citation>
    <scope>NUCLEOTIDE SEQUENCE [LARGE SCALE GENOMIC DNA]</scope>
    <source>
        <strain evidence="7">G3</strain>
    </source>
</reference>
<dbReference type="KEGG" id="tva:4759571"/>
<dbReference type="Proteomes" id="UP000001542">
    <property type="component" value="Unassembled WGS sequence"/>
</dbReference>
<proteinExistence type="inferred from homology"/>
<dbReference type="AlphaFoldDB" id="A2F040"/>
<organism evidence="7 8">
    <name type="scientific">Trichomonas vaginalis (strain ATCC PRA-98 / G3)</name>
    <dbReference type="NCBI Taxonomy" id="412133"/>
    <lineage>
        <taxon>Eukaryota</taxon>
        <taxon>Metamonada</taxon>
        <taxon>Parabasalia</taxon>
        <taxon>Trichomonadida</taxon>
        <taxon>Trichomonadidae</taxon>
        <taxon>Trichomonas</taxon>
    </lineage>
</organism>
<name>A2F040_TRIV3</name>
<dbReference type="VEuPathDB" id="TrichDB:TVAG_108990"/>
<keyword evidence="8" id="KW-1185">Reference proteome</keyword>
<evidence type="ECO:0000256" key="6">
    <source>
        <dbReference type="RuleBase" id="RU004374"/>
    </source>
</evidence>
<sequence length="173" mass="20148">MSIEKDGTLYREWTLWYLIPDRYTMKEAAWKDFLHPIADFDTIDKFWAAFNSIEKASLLPKGCRYYVFRKGILPLWEDHANISGHEVSIEHTIAKAKKPKVNDRWEDVLFSVIGESFPYSDKINGVEFTVRTETFKIGVWVSQTPYEVTNAISAELAKLIRWNTPVKVSEIKI</sequence>
<comment type="similarity">
    <text evidence="1 6">Belongs to the eukaryotic initiation factor 4E family.</text>
</comment>
<dbReference type="GO" id="GO:0016281">
    <property type="term" value="C:eukaryotic translation initiation factor 4F complex"/>
    <property type="evidence" value="ECO:0000318"/>
    <property type="project" value="GO_Central"/>
</dbReference>
<dbReference type="STRING" id="5722.A2F040"/>
<dbReference type="SMR" id="A2F040"/>
<dbReference type="OMA" id="DIEFAFH"/>
<dbReference type="GO" id="GO:0003743">
    <property type="term" value="F:translation initiation factor activity"/>
    <property type="evidence" value="ECO:0000318"/>
    <property type="project" value="GO_Central"/>
</dbReference>
<dbReference type="FunCoup" id="A2F040">
    <property type="interactions" value="514"/>
</dbReference>
<dbReference type="GO" id="GO:0000340">
    <property type="term" value="F:RNA 7-methylguanosine cap binding"/>
    <property type="evidence" value="ECO:0000318"/>
    <property type="project" value="GO_Central"/>
</dbReference>
<dbReference type="Gene3D" id="3.30.760.10">
    <property type="entry name" value="RNA Cap, Translation Initiation Factor Eif4e"/>
    <property type="match status" value="1"/>
</dbReference>
<evidence type="ECO:0000256" key="3">
    <source>
        <dbReference type="ARBA" id="ARBA00022845"/>
    </source>
</evidence>
<dbReference type="GO" id="GO:0006413">
    <property type="term" value="P:translational initiation"/>
    <property type="evidence" value="ECO:0000318"/>
    <property type="project" value="GO_Central"/>
</dbReference>
<accession>A2F040</accession>
<evidence type="ECO:0000256" key="1">
    <source>
        <dbReference type="ARBA" id="ARBA00009860"/>
    </source>
</evidence>
<keyword evidence="5 6" id="KW-0648">Protein biosynthesis</keyword>
<dbReference type="InterPro" id="IPR023398">
    <property type="entry name" value="TIF_eIF4e-like"/>
</dbReference>
<evidence type="ECO:0000256" key="4">
    <source>
        <dbReference type="ARBA" id="ARBA00022884"/>
    </source>
</evidence>
<keyword evidence="3" id="KW-0810">Translation regulation</keyword>
<dbReference type="InterPro" id="IPR001040">
    <property type="entry name" value="TIF_eIF_4E"/>
</dbReference>
<dbReference type="InParanoid" id="A2F040"/>
<keyword evidence="4 6" id="KW-0694">RNA-binding</keyword>
<gene>
    <name evidence="7" type="ORF">TVAG_108990</name>
</gene>
<dbReference type="VEuPathDB" id="TrichDB:TVAGG3_0373980"/>
<dbReference type="eggNOG" id="KOG1670">
    <property type="taxonomic scope" value="Eukaryota"/>
</dbReference>
<dbReference type="PANTHER" id="PTHR11960">
    <property type="entry name" value="EUKARYOTIC TRANSLATION INITIATION FACTOR 4E RELATED"/>
    <property type="match status" value="1"/>
</dbReference>
<evidence type="ECO:0000313" key="7">
    <source>
        <dbReference type="EMBL" id="EAY01742.1"/>
    </source>
</evidence>
<protein>
    <submittedName>
        <fullName evidence="7">Eukaryotic initiation factor 4E family protein</fullName>
    </submittedName>
</protein>
<dbReference type="Pfam" id="PF01652">
    <property type="entry name" value="IF4E"/>
    <property type="match status" value="1"/>
</dbReference>
<evidence type="ECO:0000313" key="8">
    <source>
        <dbReference type="Proteomes" id="UP000001542"/>
    </source>
</evidence>
<evidence type="ECO:0000256" key="5">
    <source>
        <dbReference type="ARBA" id="ARBA00022917"/>
    </source>
</evidence>
<dbReference type="OrthoDB" id="590761at2759"/>
<evidence type="ECO:0000256" key="2">
    <source>
        <dbReference type="ARBA" id="ARBA00022540"/>
    </source>
</evidence>
<dbReference type="RefSeq" id="XP_001314300.1">
    <property type="nucleotide sequence ID" value="XM_001314282.1"/>
</dbReference>
<dbReference type="PANTHER" id="PTHR11960:SF8">
    <property type="entry name" value="EUKARYOTIC TRANSLATION INITIATION FACTOR 4E1-RELATED"/>
    <property type="match status" value="1"/>
</dbReference>
<dbReference type="GO" id="GO:0006417">
    <property type="term" value="P:regulation of translation"/>
    <property type="evidence" value="ECO:0007669"/>
    <property type="project" value="UniProtKB-KW"/>
</dbReference>
<dbReference type="EMBL" id="DS113558">
    <property type="protein sequence ID" value="EAY01742.1"/>
    <property type="molecule type" value="Genomic_DNA"/>
</dbReference>
<reference evidence="7" key="1">
    <citation type="submission" date="2006-10" db="EMBL/GenBank/DDBJ databases">
        <authorList>
            <person name="Amadeo P."/>
            <person name="Zhao Q."/>
            <person name="Wortman J."/>
            <person name="Fraser-Liggett C."/>
            <person name="Carlton J."/>
        </authorList>
    </citation>
    <scope>NUCLEOTIDE SEQUENCE</scope>
    <source>
        <strain evidence="7">G3</strain>
    </source>
</reference>
<dbReference type="SUPFAM" id="SSF55418">
    <property type="entry name" value="eIF4e-like"/>
    <property type="match status" value="1"/>
</dbReference>
<dbReference type="FunFam" id="3.30.760.10:FF:000045">
    <property type="entry name" value="Eukaryotic initiation factor 4E family protein"/>
    <property type="match status" value="1"/>
</dbReference>